<reference evidence="2" key="1">
    <citation type="submission" date="2017-12" db="EMBL/GenBank/DDBJ databases">
        <title>Genome sequencing and analysis.</title>
        <authorList>
            <person name="Huang Y.-T."/>
        </authorList>
    </citation>
    <scope>NUCLEOTIDE SEQUENCE</scope>
    <source>
        <strain evidence="2">VGH116</strain>
    </source>
</reference>
<proteinExistence type="predicted"/>
<keyword evidence="1" id="KW-0812">Transmembrane</keyword>
<dbReference type="RefSeq" id="WP_193829392.1">
    <property type="nucleotide sequence ID" value="NZ_PKLF01000002.1"/>
</dbReference>
<feature type="transmembrane region" description="Helical" evidence="1">
    <location>
        <begin position="384"/>
        <end position="406"/>
    </location>
</feature>
<keyword evidence="1" id="KW-1133">Transmembrane helix</keyword>
<sequence>MSLTETFVQLIESDISQTNGALDNLRRSTDDIVDDIKQAQQNTLTFGSLLKEMWPWQEQVSGGQYIEFESNAGEVTKQTGEMSTKLSAIVTSLVQFTGGESDAVFKALKQNYDDLQNSISETRRTGEAAAAAETGAQKKVQSALRDSDAAWQSAFDKVAALAEKSLNFAGISTTITGLISDATARAAEIESIDKLGREINITTQDVDAFSGSVAALGGTRSAAQADLSAMAKAFGFAGDSMEKVLQTADKVQGMSFSEAKKTLGGLGVEDNGTIELLMKGREELSRMMETQKDYGGITRESIEQSISFNNAMLSLEQSAGLLKNSLMGMLIPALAQGLDWLEKIVVFAKENKNFVTGFFIAVAAVVTGKYVHAMKLAQISTWTAMLPVMAVVAGILLLAAVFALVYDDIMNFIDGNDSMIGRILDSYPGLKAVILTVWEAFVVLFDFIMSVIGVVADIVVAAYNTMNTALNEFIDWLTASIQGVMVWGAEFEAVFDTVSDAVVGIFTWLWEQIEEILGWISKGMDLVKEGWSTVKGWVGMGDSAEIEQNVNRTVTTKGKLEYSIPETPSLSEEETLKLAGQITGHVTTLAANPMASLTSGTISNQSAVSNENIISVGEISIVAKDGDPQTIAADIVEVLRQHIENMGHEYNSGMEK</sequence>
<gene>
    <name evidence="2" type="ORF">CYG68_02170</name>
</gene>
<protein>
    <recommendedName>
        <fullName evidence="4">Phage-related minor tail protein</fullName>
    </recommendedName>
</protein>
<evidence type="ECO:0000313" key="3">
    <source>
        <dbReference type="Proteomes" id="UP000650477"/>
    </source>
</evidence>
<evidence type="ECO:0008006" key="4">
    <source>
        <dbReference type="Google" id="ProtNLM"/>
    </source>
</evidence>
<evidence type="ECO:0000256" key="1">
    <source>
        <dbReference type="SAM" id="Phobius"/>
    </source>
</evidence>
<feature type="transmembrane region" description="Helical" evidence="1">
    <location>
        <begin position="440"/>
        <end position="463"/>
    </location>
</feature>
<accession>A0A8I0PXR7</accession>
<evidence type="ECO:0000313" key="2">
    <source>
        <dbReference type="EMBL" id="MBE8611234.1"/>
    </source>
</evidence>
<name>A0A8I0PXR7_MORMO</name>
<organism evidence="2 3">
    <name type="scientific">Morganella morganii</name>
    <name type="common">Proteus morganii</name>
    <dbReference type="NCBI Taxonomy" id="582"/>
    <lineage>
        <taxon>Bacteria</taxon>
        <taxon>Pseudomonadati</taxon>
        <taxon>Pseudomonadota</taxon>
        <taxon>Gammaproteobacteria</taxon>
        <taxon>Enterobacterales</taxon>
        <taxon>Morganellaceae</taxon>
        <taxon>Morganella</taxon>
    </lineage>
</organism>
<dbReference type="EMBL" id="PKLF01000002">
    <property type="protein sequence ID" value="MBE8611234.1"/>
    <property type="molecule type" value="Genomic_DNA"/>
</dbReference>
<dbReference type="Proteomes" id="UP000650477">
    <property type="component" value="Unassembled WGS sequence"/>
</dbReference>
<comment type="caution">
    <text evidence="2">The sequence shown here is derived from an EMBL/GenBank/DDBJ whole genome shotgun (WGS) entry which is preliminary data.</text>
</comment>
<keyword evidence="1" id="KW-0472">Membrane</keyword>
<feature type="transmembrane region" description="Helical" evidence="1">
    <location>
        <begin position="354"/>
        <end position="372"/>
    </location>
</feature>
<dbReference type="AlphaFoldDB" id="A0A8I0PXR7"/>